<proteinExistence type="predicted"/>
<dbReference type="OrthoDB" id="10257948at2759"/>
<evidence type="ECO:0000313" key="5">
    <source>
        <dbReference type="Proteomes" id="UP000440578"/>
    </source>
</evidence>
<dbReference type="PANTHER" id="PTHR21148">
    <property type="entry name" value="THIOREDOXIN DOMAIN-CONTAINING PROTEIN 9"/>
    <property type="match status" value="1"/>
</dbReference>
<dbReference type="InterPro" id="IPR013766">
    <property type="entry name" value="Thioredoxin_domain"/>
</dbReference>
<reference evidence="4 5" key="1">
    <citation type="submission" date="2019-07" db="EMBL/GenBank/DDBJ databases">
        <title>Draft genome assembly of a fouling barnacle, Amphibalanus amphitrite (Darwin, 1854): The first reference genome for Thecostraca.</title>
        <authorList>
            <person name="Kim W."/>
        </authorList>
    </citation>
    <scope>NUCLEOTIDE SEQUENCE [LARGE SCALE GENOMIC DNA]</scope>
    <source>
        <strain evidence="4">SNU_AA5</strain>
        <tissue evidence="4">Soma without cirri and trophi</tissue>
    </source>
</reference>
<sequence length="214" mass="24688">METAMQAQLVSAAQQLEQQLDDEISRLDRLGTDDLEKIRRDRIAEMKRMKEKRHQWHANGHGEYTEIPEEKDFFEVPKKSENVVCHFYRDDFFRCKIVDKHLAILAKKHMETKFVKINAEKCPFLTQRLKIKVLPTIALVKDAKTKDYIVGFGDLGNNDEFPTDLLEWRIAQAGVIDYSGDLLTPPDAGARKSHVTQKKKTIRGRADDSDTDSD</sequence>
<evidence type="ECO:0000313" key="4">
    <source>
        <dbReference type="EMBL" id="KAF0295797.1"/>
    </source>
</evidence>
<feature type="compositionally biased region" description="Basic residues" evidence="2">
    <location>
        <begin position="191"/>
        <end position="203"/>
    </location>
</feature>
<dbReference type="CDD" id="cd02989">
    <property type="entry name" value="Phd_like_TxnDC9"/>
    <property type="match status" value="1"/>
</dbReference>
<dbReference type="SUPFAM" id="SSF52833">
    <property type="entry name" value="Thioredoxin-like"/>
    <property type="match status" value="1"/>
</dbReference>
<evidence type="ECO:0000259" key="3">
    <source>
        <dbReference type="Pfam" id="PF00085"/>
    </source>
</evidence>
<protein>
    <recommendedName>
        <fullName evidence="1">Thioredoxin domain-containing protein 9</fullName>
    </recommendedName>
</protein>
<name>A0A6A4VH97_AMPAM</name>
<feature type="domain" description="Thioredoxin" evidence="3">
    <location>
        <begin position="73"/>
        <end position="151"/>
    </location>
</feature>
<organism evidence="4 5">
    <name type="scientific">Amphibalanus amphitrite</name>
    <name type="common">Striped barnacle</name>
    <name type="synonym">Balanus amphitrite</name>
    <dbReference type="NCBI Taxonomy" id="1232801"/>
    <lineage>
        <taxon>Eukaryota</taxon>
        <taxon>Metazoa</taxon>
        <taxon>Ecdysozoa</taxon>
        <taxon>Arthropoda</taxon>
        <taxon>Crustacea</taxon>
        <taxon>Multicrustacea</taxon>
        <taxon>Cirripedia</taxon>
        <taxon>Thoracica</taxon>
        <taxon>Thoracicalcarea</taxon>
        <taxon>Balanomorpha</taxon>
        <taxon>Balanoidea</taxon>
        <taxon>Balanidae</taxon>
        <taxon>Amphibalaninae</taxon>
        <taxon>Amphibalanus</taxon>
    </lineage>
</organism>
<dbReference type="AlphaFoldDB" id="A0A6A4VH97"/>
<dbReference type="Gene3D" id="3.40.30.10">
    <property type="entry name" value="Glutaredoxin"/>
    <property type="match status" value="1"/>
</dbReference>
<feature type="region of interest" description="Disordered" evidence="2">
    <location>
        <begin position="186"/>
        <end position="214"/>
    </location>
</feature>
<keyword evidence="5" id="KW-1185">Reference proteome</keyword>
<evidence type="ECO:0000256" key="1">
    <source>
        <dbReference type="ARBA" id="ARBA00026148"/>
    </source>
</evidence>
<evidence type="ECO:0000256" key="2">
    <source>
        <dbReference type="SAM" id="MobiDB-lite"/>
    </source>
</evidence>
<dbReference type="Proteomes" id="UP000440578">
    <property type="component" value="Unassembled WGS sequence"/>
</dbReference>
<dbReference type="Pfam" id="PF00085">
    <property type="entry name" value="Thioredoxin"/>
    <property type="match status" value="1"/>
</dbReference>
<comment type="caution">
    <text evidence="4">The sequence shown here is derived from an EMBL/GenBank/DDBJ whole genome shotgun (WGS) entry which is preliminary data.</text>
</comment>
<gene>
    <name evidence="4" type="primary">Txndc9</name>
    <name evidence="4" type="ORF">FJT64_006717</name>
</gene>
<accession>A0A6A4VH97</accession>
<dbReference type="InterPro" id="IPR036249">
    <property type="entry name" value="Thioredoxin-like_sf"/>
</dbReference>
<dbReference type="EMBL" id="VIIS01001597">
    <property type="protein sequence ID" value="KAF0295797.1"/>
    <property type="molecule type" value="Genomic_DNA"/>
</dbReference>